<protein>
    <submittedName>
        <fullName evidence="2">Bifunctional DNA primase/polymerase</fullName>
    </submittedName>
</protein>
<accession>A0AAU8LUL2</accession>
<sequence>MDLKKQAAQLLQMGYEPIPIKPNEKYPTVKNWQNADCAQLVESWPKDYGIGLRTGQKVTAIDIDVYHKGLVDWAVNQFRSLVDGSLLCRVGQPPKTLIPVSCEGVEKKFTSNKWVDQNGTINQIEILSHGQQFVAFGIHPGTGKPYEWDGDLLAHSLPTIRRSDLETVFQGFDNQAAEKGWHNLTQAAETAKEVTATRSRKNSSGDAPGDVYNRSVPLETVLEHCDWTHCQGNYWTRPGKSKGISGAVHGGVLYCFTSSTCLDAEQCHDAFEILSRYEFSGDKSACSLALRQEMEKVC</sequence>
<reference evidence="2" key="2">
    <citation type="submission" date="2024-06" db="EMBL/GenBank/DDBJ databases">
        <authorList>
            <person name="Plum-Jensen L.E."/>
            <person name="Schramm A."/>
            <person name="Marshall I.P.G."/>
        </authorList>
    </citation>
    <scope>NUCLEOTIDE SEQUENCE</scope>
    <source>
        <strain evidence="2">Rat1</strain>
    </source>
</reference>
<dbReference type="SMART" id="SM00943">
    <property type="entry name" value="Prim-Pol"/>
    <property type="match status" value="1"/>
</dbReference>
<feature type="domain" description="DNA primase/polymerase bifunctional N-terminal" evidence="1">
    <location>
        <begin position="7"/>
        <end position="161"/>
    </location>
</feature>
<gene>
    <name evidence="2" type="ORF">Q3M24_21610</name>
</gene>
<proteinExistence type="predicted"/>
<dbReference type="CDD" id="cd04859">
    <property type="entry name" value="Prim_Pol"/>
    <property type="match status" value="1"/>
</dbReference>
<dbReference type="EMBL" id="CP159373">
    <property type="protein sequence ID" value="XCN72850.1"/>
    <property type="molecule type" value="Genomic_DNA"/>
</dbReference>
<dbReference type="InterPro" id="IPR015330">
    <property type="entry name" value="DNA_primase/pol_bifunc_N"/>
</dbReference>
<dbReference type="Pfam" id="PF09250">
    <property type="entry name" value="Prim-Pol"/>
    <property type="match status" value="1"/>
</dbReference>
<dbReference type="SUPFAM" id="SSF56747">
    <property type="entry name" value="Prim-pol domain"/>
    <property type="match status" value="1"/>
</dbReference>
<evidence type="ECO:0000259" key="1">
    <source>
        <dbReference type="SMART" id="SM00943"/>
    </source>
</evidence>
<reference evidence="2" key="1">
    <citation type="journal article" date="2024" name="Syst. Appl. Microbiol.">
        <title>First single-strain enrichments of Electrothrix cable bacteria, description of E. aestuarii sp. nov. and E. rattekaaiensis sp. nov., and proposal of a cable bacteria taxonomy following the rules of the SeqCode.</title>
        <authorList>
            <person name="Plum-Jensen L.E."/>
            <person name="Schramm A."/>
            <person name="Marshall I.P.G."/>
        </authorList>
    </citation>
    <scope>NUCLEOTIDE SEQUENCE</scope>
    <source>
        <strain evidence="2">Rat1</strain>
    </source>
</reference>
<name>A0AAU8LUL2_9BACT</name>
<organism evidence="2">
    <name type="scientific">Candidatus Electrothrix aestuarii</name>
    <dbReference type="NCBI Taxonomy" id="3062594"/>
    <lineage>
        <taxon>Bacteria</taxon>
        <taxon>Pseudomonadati</taxon>
        <taxon>Thermodesulfobacteriota</taxon>
        <taxon>Desulfobulbia</taxon>
        <taxon>Desulfobulbales</taxon>
        <taxon>Desulfobulbaceae</taxon>
        <taxon>Candidatus Electrothrix</taxon>
    </lineage>
</organism>
<evidence type="ECO:0000313" key="2">
    <source>
        <dbReference type="EMBL" id="XCN72850.1"/>
    </source>
</evidence>
<dbReference type="AlphaFoldDB" id="A0AAU8LUL2"/>
<dbReference type="KEGG" id="eaj:Q3M24_21610"/>